<dbReference type="SUPFAM" id="SSF54991">
    <property type="entry name" value="Anticodon-binding domain of PheRS"/>
    <property type="match status" value="1"/>
</dbReference>
<dbReference type="Gene3D" id="3.50.40.10">
    <property type="entry name" value="Phenylalanyl-trna Synthetase, Chain B, domain 3"/>
    <property type="match status" value="1"/>
</dbReference>
<evidence type="ECO:0000313" key="12">
    <source>
        <dbReference type="Proteomes" id="UP000230340"/>
    </source>
</evidence>
<dbReference type="Gene3D" id="3.30.930.10">
    <property type="entry name" value="Bira Bifunctional Protein, Domain 2"/>
    <property type="match status" value="1"/>
</dbReference>
<keyword evidence="7" id="KW-0460">Magnesium</keyword>
<comment type="cofactor">
    <cofactor evidence="1">
        <name>Mg(2+)</name>
        <dbReference type="ChEBI" id="CHEBI:18420"/>
    </cofactor>
</comment>
<keyword evidence="5" id="KW-0547">Nucleotide-binding</keyword>
<evidence type="ECO:0000256" key="3">
    <source>
        <dbReference type="ARBA" id="ARBA00022598"/>
    </source>
</evidence>
<protein>
    <recommendedName>
        <fullName evidence="2">phenylalanine--tRNA ligase</fullName>
        <ecNumber evidence="2">6.1.1.20</ecNumber>
    </recommendedName>
</protein>
<dbReference type="GO" id="GO:0003723">
    <property type="term" value="F:RNA binding"/>
    <property type="evidence" value="ECO:0007669"/>
    <property type="project" value="InterPro"/>
</dbReference>
<organism evidence="11 12">
    <name type="scientific">candidate division WWE3 bacterium CG08_land_8_20_14_0_20_40_13</name>
    <dbReference type="NCBI Taxonomy" id="1975084"/>
    <lineage>
        <taxon>Bacteria</taxon>
        <taxon>Katanobacteria</taxon>
    </lineage>
</organism>
<dbReference type="GO" id="GO:0005524">
    <property type="term" value="F:ATP binding"/>
    <property type="evidence" value="ECO:0007669"/>
    <property type="project" value="UniProtKB-KW"/>
</dbReference>
<keyword evidence="9" id="KW-0030">Aminoacyl-tRNA synthetase</keyword>
<evidence type="ECO:0000313" key="11">
    <source>
        <dbReference type="EMBL" id="PIS23206.1"/>
    </source>
</evidence>
<dbReference type="Gene3D" id="3.30.70.380">
    <property type="entry name" value="Ferrodoxin-fold anticodon-binding domain"/>
    <property type="match status" value="1"/>
</dbReference>
<name>A0A2H0XE46_UNCKA</name>
<dbReference type="SMART" id="SM00896">
    <property type="entry name" value="FDX-ACB"/>
    <property type="match status" value="1"/>
</dbReference>
<dbReference type="AlphaFoldDB" id="A0A2H0XE46"/>
<evidence type="ECO:0000256" key="1">
    <source>
        <dbReference type="ARBA" id="ARBA00001946"/>
    </source>
</evidence>
<accession>A0A2H0XE46</accession>
<dbReference type="GO" id="GO:0006432">
    <property type="term" value="P:phenylalanyl-tRNA aminoacylation"/>
    <property type="evidence" value="ECO:0007669"/>
    <property type="project" value="InterPro"/>
</dbReference>
<dbReference type="PANTHER" id="PTHR10947:SF0">
    <property type="entry name" value="PHENYLALANINE--TRNA LIGASE BETA SUBUNIT"/>
    <property type="match status" value="1"/>
</dbReference>
<dbReference type="SUPFAM" id="SSF55681">
    <property type="entry name" value="Class II aaRS and biotin synthetases"/>
    <property type="match status" value="1"/>
</dbReference>
<evidence type="ECO:0000256" key="5">
    <source>
        <dbReference type="ARBA" id="ARBA00022741"/>
    </source>
</evidence>
<dbReference type="InterPro" id="IPR045864">
    <property type="entry name" value="aa-tRNA-synth_II/BPL/LPL"/>
</dbReference>
<dbReference type="SUPFAM" id="SSF56037">
    <property type="entry name" value="PheT/TilS domain"/>
    <property type="match status" value="1"/>
</dbReference>
<evidence type="ECO:0000256" key="8">
    <source>
        <dbReference type="ARBA" id="ARBA00022917"/>
    </source>
</evidence>
<dbReference type="PROSITE" id="PS51483">
    <property type="entry name" value="B5"/>
    <property type="match status" value="1"/>
</dbReference>
<dbReference type="Gene3D" id="3.30.56.10">
    <property type="match status" value="2"/>
</dbReference>
<keyword evidence="4" id="KW-0479">Metal-binding</keyword>
<keyword evidence="3" id="KW-0436">Ligase</keyword>
<dbReference type="SMART" id="SM00873">
    <property type="entry name" value="B3_4"/>
    <property type="match status" value="1"/>
</dbReference>
<dbReference type="SMART" id="SM00874">
    <property type="entry name" value="B5"/>
    <property type="match status" value="1"/>
</dbReference>
<dbReference type="Pfam" id="PF17759">
    <property type="entry name" value="tRNA_synthFbeta"/>
    <property type="match status" value="1"/>
</dbReference>
<dbReference type="Pfam" id="PF03483">
    <property type="entry name" value="B3_4"/>
    <property type="match status" value="1"/>
</dbReference>
<keyword evidence="8" id="KW-0648">Protein biosynthesis</keyword>
<dbReference type="InterPro" id="IPR005121">
    <property type="entry name" value="Fdx_antiC-bd"/>
</dbReference>
<dbReference type="EMBL" id="PEYT01000009">
    <property type="protein sequence ID" value="PIS23206.1"/>
    <property type="molecule type" value="Genomic_DNA"/>
</dbReference>
<proteinExistence type="predicted"/>
<dbReference type="InterPro" id="IPR036690">
    <property type="entry name" value="Fdx_antiC-bd_sf"/>
</dbReference>
<dbReference type="GO" id="GO:0000287">
    <property type="term" value="F:magnesium ion binding"/>
    <property type="evidence" value="ECO:0007669"/>
    <property type="project" value="InterPro"/>
</dbReference>
<feature type="domain" description="B5" evidence="10">
    <location>
        <begin position="284"/>
        <end position="357"/>
    </location>
</feature>
<evidence type="ECO:0000256" key="2">
    <source>
        <dbReference type="ARBA" id="ARBA00012814"/>
    </source>
</evidence>
<dbReference type="Proteomes" id="UP000230340">
    <property type="component" value="Unassembled WGS sequence"/>
</dbReference>
<dbReference type="GO" id="GO:0009328">
    <property type="term" value="C:phenylalanine-tRNA ligase complex"/>
    <property type="evidence" value="ECO:0007669"/>
    <property type="project" value="TreeGrafter"/>
</dbReference>
<keyword evidence="6" id="KW-0067">ATP-binding</keyword>
<dbReference type="Pfam" id="PF03147">
    <property type="entry name" value="FDX-ACB"/>
    <property type="match status" value="1"/>
</dbReference>
<dbReference type="Pfam" id="PF03484">
    <property type="entry name" value="B5"/>
    <property type="match status" value="1"/>
</dbReference>
<evidence type="ECO:0000259" key="10">
    <source>
        <dbReference type="PROSITE" id="PS51483"/>
    </source>
</evidence>
<evidence type="ECO:0000256" key="6">
    <source>
        <dbReference type="ARBA" id="ARBA00022840"/>
    </source>
</evidence>
<dbReference type="EC" id="6.1.1.20" evidence="2"/>
<dbReference type="GO" id="GO:0004826">
    <property type="term" value="F:phenylalanine-tRNA ligase activity"/>
    <property type="evidence" value="ECO:0007669"/>
    <property type="project" value="UniProtKB-EC"/>
</dbReference>
<sequence>MNLPIEWLKKYLDVSHLDSCDLENSLTALGFMKDAPTKNEVISLEVRQNRPDCLSVLGLAREISAVNKIAINTPELGNILNVKNDQGLVSIKRPALIKRFTAVKIDNLKVSSSPEWMQKLLSLYGIPSINNIVDITNFVMVEIGQPMHPFDFDNIKGGSLVVRNAKLGESLETFDGQHLSLNGSDLIISDDMGPVALAGIIGAKKSGVTNQTTTVLLEAAVYDNSNIRKTSRELNIRTEASLRLEKFLCPAQTETAIKRAIFLINEIIPDAKISGYCDHYITKTQPLTLDIDPKEVKRIGGITVTKNEISNALVSFGFLNDSFKKGFTVPYFRTDIEQKEDLIEEVLRYRGYSKIPSLPILNSPPDEKTSNKTLVSDRLKEFLTNLGFHEQITNPLVKKDGNTSRIILQNPLNKDKDSLRLSVTETLKAAANTYKKHRASSFRLFEIGNIYFKNNTGFKEEPSLACVFSNQFSFRQVKGYLEQIMIFLNLKEDQVVSLTASSFEMGLKEVSLKGINENYKVSWNFLHAYSEEISFLIDSPRAVGNILTEVKKRLDPSVEVALVDIYSGEGIPSTKKSVQLKVTVSSEENLNPSAAAKKIVAVRVALEKIGAEIRR</sequence>
<dbReference type="InterPro" id="IPR005146">
    <property type="entry name" value="B3/B4_tRNA-bd"/>
</dbReference>
<dbReference type="InterPro" id="IPR045060">
    <property type="entry name" value="Phe-tRNA-ligase_IIc_bsu"/>
</dbReference>
<dbReference type="InterPro" id="IPR009061">
    <property type="entry name" value="DNA-bd_dom_put_sf"/>
</dbReference>
<reference evidence="12" key="1">
    <citation type="submission" date="2017-09" db="EMBL/GenBank/DDBJ databases">
        <title>Depth-based differentiation of microbial function through sediment-hosted aquifers and enrichment of novel symbionts in the deep terrestrial subsurface.</title>
        <authorList>
            <person name="Probst A.J."/>
            <person name="Ladd B."/>
            <person name="Jarett J.K."/>
            <person name="Geller-Mcgrath D.E."/>
            <person name="Sieber C.M.K."/>
            <person name="Emerson J.B."/>
            <person name="Anantharaman K."/>
            <person name="Thomas B.C."/>
            <person name="Malmstrom R."/>
            <person name="Stieglmeier M."/>
            <person name="Klingl A."/>
            <person name="Woyke T."/>
            <person name="Ryan C.M."/>
            <person name="Banfield J.F."/>
        </authorList>
    </citation>
    <scope>NUCLEOTIDE SEQUENCE [LARGE SCALE GENOMIC DNA]</scope>
</reference>
<gene>
    <name evidence="11" type="ORF">COT49_01470</name>
</gene>
<dbReference type="InterPro" id="IPR005147">
    <property type="entry name" value="tRNA_synthase_B5-dom"/>
</dbReference>
<dbReference type="PANTHER" id="PTHR10947">
    <property type="entry name" value="PHENYLALANYL-TRNA SYNTHETASE BETA CHAIN AND LEUCINE-RICH REPEAT-CONTAINING PROTEIN 47"/>
    <property type="match status" value="1"/>
</dbReference>
<evidence type="ECO:0000256" key="7">
    <source>
        <dbReference type="ARBA" id="ARBA00022842"/>
    </source>
</evidence>
<comment type="caution">
    <text evidence="11">The sequence shown here is derived from an EMBL/GenBank/DDBJ whole genome shotgun (WGS) entry which is preliminary data.</text>
</comment>
<evidence type="ECO:0000256" key="9">
    <source>
        <dbReference type="ARBA" id="ARBA00023146"/>
    </source>
</evidence>
<dbReference type="InterPro" id="IPR020825">
    <property type="entry name" value="Phe-tRNA_synthase-like_B3/B4"/>
</dbReference>
<dbReference type="SUPFAM" id="SSF46955">
    <property type="entry name" value="Putative DNA-binding domain"/>
    <property type="match status" value="2"/>
</dbReference>
<dbReference type="InterPro" id="IPR041616">
    <property type="entry name" value="PheRS_beta_core"/>
</dbReference>
<evidence type="ECO:0000256" key="4">
    <source>
        <dbReference type="ARBA" id="ARBA00022723"/>
    </source>
</evidence>